<keyword evidence="2" id="KW-1185">Reference proteome</keyword>
<reference evidence="1 2" key="1">
    <citation type="journal article" date="2023" name="Plants (Basel)">
        <title>Bridging the Gap: Combining Genomics and Transcriptomics Approaches to Understand Stylosanthes scabra, an Orphan Legume from the Brazilian Caatinga.</title>
        <authorList>
            <person name="Ferreira-Neto J.R.C."/>
            <person name="da Silva M.D."/>
            <person name="Binneck E."/>
            <person name="de Melo N.F."/>
            <person name="da Silva R.H."/>
            <person name="de Melo A.L.T.M."/>
            <person name="Pandolfi V."/>
            <person name="Bustamante F.O."/>
            <person name="Brasileiro-Vidal A.C."/>
            <person name="Benko-Iseppon A.M."/>
        </authorList>
    </citation>
    <scope>NUCLEOTIDE SEQUENCE [LARGE SCALE GENOMIC DNA]</scope>
    <source>
        <tissue evidence="1">Leaves</tissue>
    </source>
</reference>
<comment type="caution">
    <text evidence="1">The sequence shown here is derived from an EMBL/GenBank/DDBJ whole genome shotgun (WGS) entry which is preliminary data.</text>
</comment>
<organism evidence="1 2">
    <name type="scientific">Stylosanthes scabra</name>
    <dbReference type="NCBI Taxonomy" id="79078"/>
    <lineage>
        <taxon>Eukaryota</taxon>
        <taxon>Viridiplantae</taxon>
        <taxon>Streptophyta</taxon>
        <taxon>Embryophyta</taxon>
        <taxon>Tracheophyta</taxon>
        <taxon>Spermatophyta</taxon>
        <taxon>Magnoliopsida</taxon>
        <taxon>eudicotyledons</taxon>
        <taxon>Gunneridae</taxon>
        <taxon>Pentapetalae</taxon>
        <taxon>rosids</taxon>
        <taxon>fabids</taxon>
        <taxon>Fabales</taxon>
        <taxon>Fabaceae</taxon>
        <taxon>Papilionoideae</taxon>
        <taxon>50 kb inversion clade</taxon>
        <taxon>dalbergioids sensu lato</taxon>
        <taxon>Dalbergieae</taxon>
        <taxon>Pterocarpus clade</taxon>
        <taxon>Stylosanthes</taxon>
    </lineage>
</organism>
<gene>
    <name evidence="1" type="ORF">PIB30_082258</name>
</gene>
<dbReference type="EMBL" id="JASCZI010212707">
    <property type="protein sequence ID" value="MED6200135.1"/>
    <property type="molecule type" value="Genomic_DNA"/>
</dbReference>
<protein>
    <submittedName>
        <fullName evidence="1">Uncharacterized protein</fullName>
    </submittedName>
</protein>
<evidence type="ECO:0000313" key="2">
    <source>
        <dbReference type="Proteomes" id="UP001341840"/>
    </source>
</evidence>
<sequence length="155" mass="16642">MVAMPNTNNVATAVANPASVSEVAPASMKGTLMSVVDERTGNEYKVEVSSEGTIKALDFKKIYIGYPIEDLILLRSGHLTIVQKISNGVPSLNDQMLGGGDLYGIISYLARYDLIPTSVALIAYGFYSSGLGLRGRQKLLYCLLLDPGFFSDLGD</sequence>
<dbReference type="Proteomes" id="UP001341840">
    <property type="component" value="Unassembled WGS sequence"/>
</dbReference>
<proteinExistence type="predicted"/>
<accession>A0ABU6XSY6</accession>
<name>A0ABU6XSY6_9FABA</name>
<evidence type="ECO:0000313" key="1">
    <source>
        <dbReference type="EMBL" id="MED6200135.1"/>
    </source>
</evidence>